<feature type="compositionally biased region" description="Basic and acidic residues" evidence="4">
    <location>
        <begin position="53"/>
        <end position="63"/>
    </location>
</feature>
<dbReference type="GO" id="GO:0051015">
    <property type="term" value="F:actin filament binding"/>
    <property type="evidence" value="ECO:0007669"/>
    <property type="project" value="TreeGrafter"/>
</dbReference>
<dbReference type="PANTHER" id="PTHR24153:SF8">
    <property type="entry name" value="FORKED, ISOFORM F"/>
    <property type="match status" value="1"/>
</dbReference>
<dbReference type="AlphaFoldDB" id="A0A7S2MD84"/>
<dbReference type="GO" id="GO:0005737">
    <property type="term" value="C:cytoplasm"/>
    <property type="evidence" value="ECO:0007669"/>
    <property type="project" value="TreeGrafter"/>
</dbReference>
<dbReference type="InterPro" id="IPR036770">
    <property type="entry name" value="Ankyrin_rpt-contain_sf"/>
</dbReference>
<dbReference type="Gene3D" id="1.25.40.20">
    <property type="entry name" value="Ankyrin repeat-containing domain"/>
    <property type="match status" value="1"/>
</dbReference>
<name>A0A7S2MD84_9STRA</name>
<dbReference type="EMBL" id="HBGV01004533">
    <property type="protein sequence ID" value="CAD9477041.1"/>
    <property type="molecule type" value="Transcribed_RNA"/>
</dbReference>
<keyword evidence="2 3" id="KW-0040">ANK repeat</keyword>
<feature type="repeat" description="ANK" evidence="3">
    <location>
        <begin position="165"/>
        <end position="198"/>
    </location>
</feature>
<dbReference type="PROSITE" id="PS50088">
    <property type="entry name" value="ANK_REPEAT"/>
    <property type="match status" value="1"/>
</dbReference>
<organism evidence="5">
    <name type="scientific">Helicotheca tamesis</name>
    <dbReference type="NCBI Taxonomy" id="374047"/>
    <lineage>
        <taxon>Eukaryota</taxon>
        <taxon>Sar</taxon>
        <taxon>Stramenopiles</taxon>
        <taxon>Ochrophyta</taxon>
        <taxon>Bacillariophyta</taxon>
        <taxon>Mediophyceae</taxon>
        <taxon>Lithodesmiophycidae</taxon>
        <taxon>Lithodesmiales</taxon>
        <taxon>Lithodesmiaceae</taxon>
        <taxon>Helicotheca</taxon>
    </lineage>
</organism>
<evidence type="ECO:0000256" key="2">
    <source>
        <dbReference type="ARBA" id="ARBA00023043"/>
    </source>
</evidence>
<sequence>MSTSNANTTSLSSSLPSSPSKKKRNKSIFRSLHIPQRHTHSHSHATSSSSKSYKKELKLDPNKPTKLYTHISNRDWKSASARLQKCPHEAAVWTLFHQNTLPPTINETSNHHHPQDPSSSSHHEKEEYGCHRLPLHKACTLKPPLPFLQSLYSAYTDAITSKEKYGMLPLHVAIQNGASHPIISFLLQHHKDAASTPDNFGLLPLHLACTEGASVNVVTELLRVYPMAMEVCDERGRKPVDYVRESCFCPNRNVLLEVLGQKDVLYWLAPRICCNDDDNKNKNKEEEGQIPPLYRMVQKKEWDKIMDYLNQQDDDDDDNDDDEYEEDDDYYYDVEEEYILVTFLEDGFTTWLPARFCSHMGPNKVWEAGPFMYSIWYNSKKEDPPYSEFHRAFSDISNDFVDASPALFTYWQGRTVVEPVDEQAEVFPFTTKEREGTWAEVERVSVDPRLTKYMQSEYPGVPVYHSLPRHYTMPIDDKYTLFELYQNDELAASVFPPTYGTIESALDASQGDEHQLFFLKDRGASQGLGIRILSRQDLLREPRPPPDQRPTFVIQKAIEDVMTINTIADKPLLRRRFDIRYFFIVVQGNVYLHSNMYAMLSTPRKPYDPKDPSLENHVPKVSNYVGEEAEMQLRDFIYMPTTWENNNTTNTTEFPSLAEHAQDLRAWQKSIAVSLSKARSVLAPLIDATMSDPFSYHLIGGDAIIERSSGRAILVEFNDWPDYSGFNKQMNKCLTEQKCVRRVLVESESRGNYTTRQASPEFYAVYSGYTAQIFEDMVKLVMGLQSPESLERFREVKEWKSNASFDAHLDKCLTE</sequence>
<evidence type="ECO:0000256" key="1">
    <source>
        <dbReference type="ARBA" id="ARBA00022737"/>
    </source>
</evidence>
<feature type="compositionally biased region" description="Low complexity" evidence="4">
    <location>
        <begin position="1"/>
        <end position="19"/>
    </location>
</feature>
<dbReference type="InterPro" id="IPR002110">
    <property type="entry name" value="Ankyrin_rpt"/>
</dbReference>
<dbReference type="InterPro" id="IPR052420">
    <property type="entry name" value="Espin/Espin-like"/>
</dbReference>
<feature type="region of interest" description="Disordered" evidence="4">
    <location>
        <begin position="103"/>
        <end position="127"/>
    </location>
</feature>
<dbReference type="GO" id="GO:0051017">
    <property type="term" value="P:actin filament bundle assembly"/>
    <property type="evidence" value="ECO:0007669"/>
    <property type="project" value="TreeGrafter"/>
</dbReference>
<protein>
    <submittedName>
        <fullName evidence="5">Uncharacterized protein</fullName>
    </submittedName>
</protein>
<evidence type="ECO:0000313" key="5">
    <source>
        <dbReference type="EMBL" id="CAD9477041.1"/>
    </source>
</evidence>
<proteinExistence type="predicted"/>
<evidence type="ECO:0000256" key="4">
    <source>
        <dbReference type="SAM" id="MobiDB-lite"/>
    </source>
</evidence>
<dbReference type="Pfam" id="PF12796">
    <property type="entry name" value="Ank_2"/>
    <property type="match status" value="1"/>
</dbReference>
<reference evidence="5" key="1">
    <citation type="submission" date="2021-01" db="EMBL/GenBank/DDBJ databases">
        <authorList>
            <person name="Corre E."/>
            <person name="Pelletier E."/>
            <person name="Niang G."/>
            <person name="Scheremetjew M."/>
            <person name="Finn R."/>
            <person name="Kale V."/>
            <person name="Holt S."/>
            <person name="Cochrane G."/>
            <person name="Meng A."/>
            <person name="Brown T."/>
            <person name="Cohen L."/>
        </authorList>
    </citation>
    <scope>NUCLEOTIDE SEQUENCE</scope>
    <source>
        <strain evidence="5">CCMP826</strain>
    </source>
</reference>
<dbReference type="PANTHER" id="PTHR24153">
    <property type="entry name" value="ESPIN"/>
    <property type="match status" value="1"/>
</dbReference>
<feature type="region of interest" description="Disordered" evidence="4">
    <location>
        <begin position="1"/>
        <end position="67"/>
    </location>
</feature>
<accession>A0A7S2MD84</accession>
<dbReference type="SUPFAM" id="SSF48403">
    <property type="entry name" value="Ankyrin repeat"/>
    <property type="match status" value="1"/>
</dbReference>
<keyword evidence="1" id="KW-0677">Repeat</keyword>
<feature type="compositionally biased region" description="Basic and acidic residues" evidence="4">
    <location>
        <begin position="109"/>
        <end position="127"/>
    </location>
</feature>
<evidence type="ECO:0000256" key="3">
    <source>
        <dbReference type="PROSITE-ProRule" id="PRU00023"/>
    </source>
</evidence>
<gene>
    <name evidence="5" type="ORF">HTAM1171_LOCUS2731</name>
</gene>